<reference evidence="1 2" key="2">
    <citation type="submission" date="2018-11" db="EMBL/GenBank/DDBJ databases">
        <authorList>
            <consortium name="Pathogen Informatics"/>
        </authorList>
    </citation>
    <scope>NUCLEOTIDE SEQUENCE [LARGE SCALE GENOMIC DNA]</scope>
</reference>
<sequence length="67" mass="7509">MPDVPPSSMFPKISTLIQQFTRLLNKGGSTGHPGVRREATRSSLDIGWHYQLVQIDDGSQDREKAKE</sequence>
<proteinExistence type="predicted"/>
<accession>A0A0N5CJE6</accession>
<organism evidence="3">
    <name type="scientific">Thelazia callipaeda</name>
    <name type="common">Oriental eyeworm</name>
    <name type="synonym">Parasitic nematode</name>
    <dbReference type="NCBI Taxonomy" id="103827"/>
    <lineage>
        <taxon>Eukaryota</taxon>
        <taxon>Metazoa</taxon>
        <taxon>Ecdysozoa</taxon>
        <taxon>Nematoda</taxon>
        <taxon>Chromadorea</taxon>
        <taxon>Rhabditida</taxon>
        <taxon>Spirurina</taxon>
        <taxon>Spiruromorpha</taxon>
        <taxon>Thelazioidea</taxon>
        <taxon>Thelaziidae</taxon>
        <taxon>Thelazia</taxon>
    </lineage>
</organism>
<reference evidence="3" key="1">
    <citation type="submission" date="2017-02" db="UniProtKB">
        <authorList>
            <consortium name="WormBaseParasite"/>
        </authorList>
    </citation>
    <scope>IDENTIFICATION</scope>
</reference>
<keyword evidence="2" id="KW-1185">Reference proteome</keyword>
<dbReference type="WBParaSite" id="TCLT_0000015001-mRNA-1">
    <property type="protein sequence ID" value="TCLT_0000015001-mRNA-1"/>
    <property type="gene ID" value="TCLT_0000015001"/>
</dbReference>
<dbReference type="EMBL" id="UYYF01000009">
    <property type="protein sequence ID" value="VDM95004.1"/>
    <property type="molecule type" value="Genomic_DNA"/>
</dbReference>
<dbReference type="AlphaFoldDB" id="A0A0N5CJE6"/>
<evidence type="ECO:0000313" key="1">
    <source>
        <dbReference type="EMBL" id="VDM95004.1"/>
    </source>
</evidence>
<gene>
    <name evidence="1" type="ORF">TCLT_LOCUS151</name>
</gene>
<evidence type="ECO:0000313" key="2">
    <source>
        <dbReference type="Proteomes" id="UP000276776"/>
    </source>
</evidence>
<evidence type="ECO:0000313" key="3">
    <source>
        <dbReference type="WBParaSite" id="TCLT_0000015001-mRNA-1"/>
    </source>
</evidence>
<protein>
    <submittedName>
        <fullName evidence="1 3">Uncharacterized protein</fullName>
    </submittedName>
</protein>
<dbReference type="Proteomes" id="UP000276776">
    <property type="component" value="Unassembled WGS sequence"/>
</dbReference>
<name>A0A0N5CJE6_THECL</name>